<dbReference type="InterPro" id="IPR029061">
    <property type="entry name" value="THDP-binding"/>
</dbReference>
<reference evidence="7" key="1">
    <citation type="submission" date="2022-01" db="EMBL/GenBank/DDBJ databases">
        <title>Complete genome of Methanomicrobium antiquum DSM 21220.</title>
        <authorList>
            <person name="Chen S.-C."/>
            <person name="You Y.-T."/>
            <person name="Zhou Y.-Z."/>
            <person name="Lai M.-C."/>
        </authorList>
    </citation>
    <scope>NUCLEOTIDE SEQUENCE</scope>
    <source>
        <strain evidence="7">DSM 21220</strain>
    </source>
</reference>
<accession>A0AAF0FMU0</accession>
<dbReference type="GO" id="GO:0019295">
    <property type="term" value="P:coenzyme M biosynthetic process"/>
    <property type="evidence" value="ECO:0007669"/>
    <property type="project" value="UniProtKB-KW"/>
</dbReference>
<dbReference type="GeneID" id="79950630"/>
<evidence type="ECO:0000256" key="4">
    <source>
        <dbReference type="ARBA" id="ARBA00038875"/>
    </source>
</evidence>
<dbReference type="GO" id="GO:0050545">
    <property type="term" value="F:sulfopyruvate decarboxylase activity"/>
    <property type="evidence" value="ECO:0007669"/>
    <property type="project" value="UniProtKB-EC"/>
</dbReference>
<keyword evidence="3 7" id="KW-0456">Lyase</keyword>
<dbReference type="Pfam" id="PF02775">
    <property type="entry name" value="TPP_enzyme_C"/>
    <property type="match status" value="1"/>
</dbReference>
<dbReference type="PANTHER" id="PTHR42818:SF1">
    <property type="entry name" value="SULFOPYRUVATE DECARBOXYLASE"/>
    <property type="match status" value="1"/>
</dbReference>
<dbReference type="InterPro" id="IPR051818">
    <property type="entry name" value="TPP_dependent_decarboxylase"/>
</dbReference>
<dbReference type="NCBIfam" id="TIGR03845">
    <property type="entry name" value="sulfopyru_alph"/>
    <property type="match status" value="1"/>
</dbReference>
<dbReference type="AlphaFoldDB" id="A0AAF0FMU0"/>
<dbReference type="InterPro" id="IPR011766">
    <property type="entry name" value="TPP_enzyme_TPP-bd"/>
</dbReference>
<evidence type="ECO:0000256" key="2">
    <source>
        <dbReference type="ARBA" id="ARBA00022793"/>
    </source>
</evidence>
<keyword evidence="8" id="KW-1185">Reference proteome</keyword>
<evidence type="ECO:0000313" key="7">
    <source>
        <dbReference type="EMBL" id="WFN36367.1"/>
    </source>
</evidence>
<protein>
    <recommendedName>
        <fullName evidence="4">sulfopyruvate decarboxylase</fullName>
        <ecNumber evidence="4">4.1.1.79</ecNumber>
    </recommendedName>
</protein>
<evidence type="ECO:0000259" key="6">
    <source>
        <dbReference type="Pfam" id="PF02775"/>
    </source>
</evidence>
<dbReference type="RefSeq" id="WP_278099204.1">
    <property type="nucleotide sequence ID" value="NZ_CP091092.1"/>
</dbReference>
<dbReference type="KEGG" id="manq:L1994_09490"/>
<sequence length="370" mass="41201">MHEKRFSEILKESDIEFAVSLPCDRTKELCNFLERDFNYININREEDGVGICAGLALSKRKFILHMQSSGLGNSLNAIMSLTHLYGLPLPVIASFRGFYNEQISAQIPFNSKIPGILSLFDIKYTIIQEAPELGRIKDIIRCCFLNSEIHVVLISPKVWEKNSSPADSSFPKRSRKLELSFKREIKEPLMSRNDAIKILSEYLSDELLVCNLGVPSKELYKACDRHENFYMLGSYTQASPIGLGIALGQDKKTFVLDGDGSILGTAVLPVVASKNLKNLTIFALDNGAFGSTGMQMTHAWTNCNLELMAKAAGIADTASVQTEDALRKLMEEKKDNLPQFVHVLIKPGNSDAGNIPLTPSEIKERFLNCF</sequence>
<dbReference type="EMBL" id="CP091092">
    <property type="protein sequence ID" value="WFN36367.1"/>
    <property type="molecule type" value="Genomic_DNA"/>
</dbReference>
<dbReference type="GO" id="GO:0030976">
    <property type="term" value="F:thiamine pyrophosphate binding"/>
    <property type="evidence" value="ECO:0007669"/>
    <property type="project" value="InterPro"/>
</dbReference>
<dbReference type="InterPro" id="IPR022494">
    <property type="entry name" value="Sulfopyruvate_deCO2ase_bsu"/>
</dbReference>
<dbReference type="EC" id="4.1.1.79" evidence="4"/>
<keyword evidence="2" id="KW-0210">Decarboxylase</keyword>
<dbReference type="CDD" id="cd03372">
    <property type="entry name" value="TPP_ComE"/>
    <property type="match status" value="1"/>
</dbReference>
<dbReference type="NCBIfam" id="TIGR03846">
    <property type="entry name" value="sulfopy_beta"/>
    <property type="match status" value="1"/>
</dbReference>
<evidence type="ECO:0000256" key="1">
    <source>
        <dbReference type="ARBA" id="ARBA00022545"/>
    </source>
</evidence>
<keyword evidence="1" id="KW-0174">Coenzyme M biosynthesis</keyword>
<dbReference type="SUPFAM" id="SSF52518">
    <property type="entry name" value="Thiamin diphosphate-binding fold (THDP-binding)"/>
    <property type="match status" value="2"/>
</dbReference>
<dbReference type="Gene3D" id="3.40.50.970">
    <property type="match status" value="1"/>
</dbReference>
<evidence type="ECO:0000256" key="3">
    <source>
        <dbReference type="ARBA" id="ARBA00023239"/>
    </source>
</evidence>
<organism evidence="7 8">
    <name type="scientific">Methanomicrobium antiquum</name>
    <dbReference type="NCBI Taxonomy" id="487686"/>
    <lineage>
        <taxon>Archaea</taxon>
        <taxon>Methanobacteriati</taxon>
        <taxon>Methanobacteriota</taxon>
        <taxon>Stenosarchaea group</taxon>
        <taxon>Methanomicrobia</taxon>
        <taxon>Methanomicrobiales</taxon>
        <taxon>Methanomicrobiaceae</taxon>
        <taxon>Methanomicrobium</taxon>
    </lineage>
</organism>
<gene>
    <name evidence="7" type="primary">comE</name>
    <name evidence="7" type="ORF">L1994_09490</name>
</gene>
<comment type="catalytic activity">
    <reaction evidence="5">
        <text>3-sulfopyruvate + H(+) = sulfoacetaldehyde + CO2</text>
        <dbReference type="Rhea" id="RHEA:20948"/>
        <dbReference type="ChEBI" id="CHEBI:15378"/>
        <dbReference type="ChEBI" id="CHEBI:16526"/>
        <dbReference type="ChEBI" id="CHEBI:57940"/>
        <dbReference type="ChEBI" id="CHEBI:58246"/>
        <dbReference type="EC" id="4.1.1.79"/>
    </reaction>
</comment>
<feature type="domain" description="Thiamine pyrophosphate enzyme TPP-binding" evidence="6">
    <location>
        <begin position="230"/>
        <end position="342"/>
    </location>
</feature>
<name>A0AAF0FMU0_9EURY</name>
<dbReference type="PANTHER" id="PTHR42818">
    <property type="entry name" value="SULFOPYRUVATE DECARBOXYLASE SUBUNIT ALPHA"/>
    <property type="match status" value="1"/>
</dbReference>
<evidence type="ECO:0000256" key="5">
    <source>
        <dbReference type="ARBA" id="ARBA00048551"/>
    </source>
</evidence>
<evidence type="ECO:0000313" key="8">
    <source>
        <dbReference type="Proteomes" id="UP001218895"/>
    </source>
</evidence>
<dbReference type="InterPro" id="IPR022502">
    <property type="entry name" value="Sulfopyruvate_deCO2ase_alpha"/>
</dbReference>
<proteinExistence type="predicted"/>
<dbReference type="Proteomes" id="UP001218895">
    <property type="component" value="Chromosome"/>
</dbReference>